<name>A0ABV2ANZ6_9EUKA</name>
<gene>
    <name evidence="1" type="ORF">MHBO_002792</name>
</gene>
<keyword evidence="2" id="KW-1185">Reference proteome</keyword>
<protein>
    <submittedName>
        <fullName evidence="1">Uncharacterized protein</fullName>
    </submittedName>
</protein>
<proteinExistence type="predicted"/>
<evidence type="ECO:0000313" key="2">
    <source>
        <dbReference type="Proteomes" id="UP001439008"/>
    </source>
</evidence>
<evidence type="ECO:0000313" key="1">
    <source>
        <dbReference type="EMBL" id="MES1921234.1"/>
    </source>
</evidence>
<comment type="caution">
    <text evidence="1">The sequence shown here is derived from an EMBL/GenBank/DDBJ whole genome shotgun (WGS) entry which is preliminary data.</text>
</comment>
<sequence length="58" mass="7173">MRNRLSREELIKEGKIPKEHFTFEHDAKKRELEMQMKNQNLRKQLQRRPTIEQVRELG</sequence>
<accession>A0ABV2ANZ6</accession>
<dbReference type="EMBL" id="JBDODL010001174">
    <property type="protein sequence ID" value="MES1921234.1"/>
    <property type="molecule type" value="Genomic_DNA"/>
</dbReference>
<organism evidence="1 2">
    <name type="scientific">Bonamia ostreae</name>
    <dbReference type="NCBI Taxonomy" id="126728"/>
    <lineage>
        <taxon>Eukaryota</taxon>
        <taxon>Sar</taxon>
        <taxon>Rhizaria</taxon>
        <taxon>Endomyxa</taxon>
        <taxon>Ascetosporea</taxon>
        <taxon>Haplosporida</taxon>
        <taxon>Bonamia</taxon>
    </lineage>
</organism>
<dbReference type="Proteomes" id="UP001439008">
    <property type="component" value="Unassembled WGS sequence"/>
</dbReference>
<feature type="non-terminal residue" evidence="1">
    <location>
        <position position="58"/>
    </location>
</feature>
<reference evidence="1 2" key="1">
    <citation type="journal article" date="2024" name="BMC Biol.">
        <title>Comparative genomics of Ascetosporea gives new insight into the evolutionary basis for animal parasitism in Rhizaria.</title>
        <authorList>
            <person name="Hiltunen Thoren M."/>
            <person name="Onut-Brannstrom I."/>
            <person name="Alfjorden A."/>
            <person name="Peckova H."/>
            <person name="Swords F."/>
            <person name="Hooper C."/>
            <person name="Holzer A.S."/>
            <person name="Bass D."/>
            <person name="Burki F."/>
        </authorList>
    </citation>
    <scope>NUCLEOTIDE SEQUENCE [LARGE SCALE GENOMIC DNA]</scope>
    <source>
        <strain evidence="1">20-A016</strain>
    </source>
</reference>